<evidence type="ECO:0000313" key="3">
    <source>
        <dbReference type="EMBL" id="SNU89426.1"/>
    </source>
</evidence>
<dbReference type="Pfam" id="PF03783">
    <property type="entry name" value="CsgG"/>
    <property type="match status" value="1"/>
</dbReference>
<sequence length="475" mass="49558">MMRKSLTGALVALFFMAGCSEKAADTSQAQAPASATSAAAPVPDVGKVETEKVTASGFGDTAGEATTEAMKLALLQVNGAVVQAQSVVAKYGLDVSLGQDSASLRANAFAEVVAQRSGGVIQHLRVLSLDEPGVLNKRFKATIEADIAKFKPSADMQKLKVVVGPVLFAQDRLPMGDIAVPSSEVAAVLRQRVSDALVQTGRFAVLDREMSPEIEHELDIIASGQAPSAELTKLSQAASADLVWSARVSAFNYTRMARQLRTSDRQLVSYSGGWALSQKMVNVATRQVTAAGSLSNAMPATAPTTLSNGVDSQRILTEMVDQASKAIVSAILQSTFPITVLARDGTNVVVSQGGQALREGGRYAVVAMGNEFKDPQTGQSLGRTENPCCELVVERVTQNLSYGHLDNVRAGLNLDTLPIAGLQVRGELAGRPAQASQQATAQAGTQAVAAAGPKSAKKSTPSVGAQAAPAQDDKW</sequence>
<keyword evidence="4" id="KW-1185">Reference proteome</keyword>
<dbReference type="Proteomes" id="UP000215126">
    <property type="component" value="Chromosome 1"/>
</dbReference>
<feature type="chain" id="PRO_5012127875" evidence="2">
    <location>
        <begin position="24"/>
        <end position="475"/>
    </location>
</feature>
<evidence type="ECO:0000256" key="1">
    <source>
        <dbReference type="SAM" id="MobiDB-lite"/>
    </source>
</evidence>
<evidence type="ECO:0000256" key="2">
    <source>
        <dbReference type="SAM" id="SignalP"/>
    </source>
</evidence>
<dbReference type="Gene3D" id="3.40.50.10610">
    <property type="entry name" value="ABC-type transport auxiliary lipoprotein component"/>
    <property type="match status" value="1"/>
</dbReference>
<organism evidence="3 4">
    <name type="scientific">Pandoraea sputorum</name>
    <dbReference type="NCBI Taxonomy" id="93222"/>
    <lineage>
        <taxon>Bacteria</taxon>
        <taxon>Pseudomonadati</taxon>
        <taxon>Pseudomonadota</taxon>
        <taxon>Betaproteobacteria</taxon>
        <taxon>Burkholderiales</taxon>
        <taxon>Burkholderiaceae</taxon>
        <taxon>Pandoraea</taxon>
    </lineage>
</organism>
<proteinExistence type="predicted"/>
<keyword evidence="2" id="KW-0732">Signal</keyword>
<gene>
    <name evidence="3" type="ORF">SAMEA4530655_04621</name>
</gene>
<protein>
    <submittedName>
        <fullName evidence="3">Curli production assembly/transport component CsgG</fullName>
    </submittedName>
</protein>
<name>A0A239SVQ0_9BURK</name>
<evidence type="ECO:0000313" key="4">
    <source>
        <dbReference type="Proteomes" id="UP000215126"/>
    </source>
</evidence>
<feature type="compositionally biased region" description="Low complexity" evidence="1">
    <location>
        <begin position="433"/>
        <end position="452"/>
    </location>
</feature>
<feature type="signal peptide" evidence="2">
    <location>
        <begin position="1"/>
        <end position="23"/>
    </location>
</feature>
<reference evidence="3 4" key="1">
    <citation type="submission" date="2017-06" db="EMBL/GenBank/DDBJ databases">
        <authorList>
            <consortium name="Pathogen Informatics"/>
        </authorList>
    </citation>
    <scope>NUCLEOTIDE SEQUENCE [LARGE SCALE GENOMIC DNA]</scope>
    <source>
        <strain evidence="3 4">NCTC13161</strain>
    </source>
</reference>
<accession>A0A239SVQ0</accession>
<dbReference type="EMBL" id="LT906435">
    <property type="protein sequence ID" value="SNU89426.1"/>
    <property type="molecule type" value="Genomic_DNA"/>
</dbReference>
<dbReference type="STRING" id="93222.NA29_01920"/>
<dbReference type="GO" id="GO:0030288">
    <property type="term" value="C:outer membrane-bounded periplasmic space"/>
    <property type="evidence" value="ECO:0007669"/>
    <property type="project" value="InterPro"/>
</dbReference>
<dbReference type="InterPro" id="IPR005534">
    <property type="entry name" value="Curli_assmbl/transp-comp_CsgG"/>
</dbReference>
<dbReference type="AlphaFoldDB" id="A0A239SVQ0"/>
<dbReference type="PROSITE" id="PS51257">
    <property type="entry name" value="PROKAR_LIPOPROTEIN"/>
    <property type="match status" value="1"/>
</dbReference>
<feature type="region of interest" description="Disordered" evidence="1">
    <location>
        <begin position="433"/>
        <end position="475"/>
    </location>
</feature>